<accession>A0A5E6MIK0</accession>
<dbReference type="InterPro" id="IPR051603">
    <property type="entry name" value="Zinc-ADH_QOR/CCCR"/>
</dbReference>
<dbReference type="Gene3D" id="3.40.50.720">
    <property type="entry name" value="NAD(P)-binding Rossmann-like Domain"/>
    <property type="match status" value="1"/>
</dbReference>
<dbReference type="Pfam" id="PF00107">
    <property type="entry name" value="ADH_zinc_N"/>
    <property type="match status" value="1"/>
</dbReference>
<dbReference type="GO" id="GO:0003730">
    <property type="term" value="F:mRNA 3'-UTR binding"/>
    <property type="evidence" value="ECO:0007669"/>
    <property type="project" value="TreeGrafter"/>
</dbReference>
<dbReference type="GO" id="GO:0102523">
    <property type="term" value="F:2-chloroacrylate reductase activity"/>
    <property type="evidence" value="ECO:0007669"/>
    <property type="project" value="UniProtKB-EC"/>
</dbReference>
<dbReference type="FunFam" id="3.40.50.720:FF:000244">
    <property type="entry name" value="quinone oxidoreductase"/>
    <property type="match status" value="1"/>
</dbReference>
<dbReference type="EMBL" id="CABFVA020000034">
    <property type="protein sequence ID" value="VVM05886.1"/>
    <property type="molecule type" value="Genomic_DNA"/>
</dbReference>
<dbReference type="CDD" id="cd08253">
    <property type="entry name" value="zeta_crystallin"/>
    <property type="match status" value="1"/>
</dbReference>
<keyword evidence="4" id="KW-1185">Reference proteome</keyword>
<dbReference type="RefSeq" id="WP_142659754.1">
    <property type="nucleotide sequence ID" value="NZ_CABFVA020000034.1"/>
</dbReference>
<dbReference type="GO" id="GO:0003960">
    <property type="term" value="F:quinone reductase (NADPH) activity"/>
    <property type="evidence" value="ECO:0007669"/>
    <property type="project" value="TreeGrafter"/>
</dbReference>
<dbReference type="Pfam" id="PF08240">
    <property type="entry name" value="ADH_N"/>
    <property type="match status" value="1"/>
</dbReference>
<dbReference type="SMART" id="SM00829">
    <property type="entry name" value="PKS_ER"/>
    <property type="match status" value="1"/>
</dbReference>
<dbReference type="Gene3D" id="3.90.180.10">
    <property type="entry name" value="Medium-chain alcohol dehydrogenases, catalytic domain"/>
    <property type="match status" value="1"/>
</dbReference>
<proteinExistence type="predicted"/>
<gene>
    <name evidence="3" type="ORF">MAMT_00844</name>
</gene>
<dbReference type="PANTHER" id="PTHR44154:SF1">
    <property type="entry name" value="QUINONE OXIDOREDUCTASE"/>
    <property type="match status" value="1"/>
</dbReference>
<dbReference type="Proteomes" id="UP000334923">
    <property type="component" value="Unassembled WGS sequence"/>
</dbReference>
<dbReference type="GO" id="GO:0005829">
    <property type="term" value="C:cytosol"/>
    <property type="evidence" value="ECO:0007669"/>
    <property type="project" value="TreeGrafter"/>
</dbReference>
<keyword evidence="3" id="KW-0560">Oxidoreductase</keyword>
<evidence type="ECO:0000259" key="2">
    <source>
        <dbReference type="SMART" id="SM00829"/>
    </source>
</evidence>
<dbReference type="InterPro" id="IPR013154">
    <property type="entry name" value="ADH-like_N"/>
</dbReference>
<organism evidence="3 4">
    <name type="scientific">Methylacidimicrobium tartarophylax</name>
    <dbReference type="NCBI Taxonomy" id="1041768"/>
    <lineage>
        <taxon>Bacteria</taxon>
        <taxon>Pseudomonadati</taxon>
        <taxon>Verrucomicrobiota</taxon>
        <taxon>Methylacidimicrobium</taxon>
    </lineage>
</organism>
<reference evidence="3 4" key="1">
    <citation type="submission" date="2019-09" db="EMBL/GenBank/DDBJ databases">
        <authorList>
            <person name="Cremers G."/>
        </authorList>
    </citation>
    <scope>NUCLEOTIDE SEQUENCE [LARGE SCALE GENOMIC DNA]</scope>
    <source>
        <strain evidence="3">4A</strain>
    </source>
</reference>
<evidence type="ECO:0000256" key="1">
    <source>
        <dbReference type="ARBA" id="ARBA00022857"/>
    </source>
</evidence>
<sequence>MHAIVVKAYGGPEVLSWEECRDPRPGPAELLLSVRAAGVNPGDVYLRSGGHDPSLLPFVPGVDGAGVVEEVGRGVCRFRPGDRVYFSLWKNTGAYAERIVCREHEAERLVDALDFVQGAAIGIPCSAAYRALFLRAGAAAGDVVLIHGASGSVGLAAVQLARAAGLTVIGTAGDEEGRRRIVEEGAHHALDHRSPEHFRHVLEITKGQGVDIVLEMLANANLGKDFDITATGGKVVVIGSRGLVEIDPRGLISRDLSVFGMSLSAASPKERQIIAAAVAARLKKGLLRPVIRTILPMSAAAQAQRLVMEPGASGKIVLVPPACT</sequence>
<keyword evidence="1" id="KW-0521">NADP</keyword>
<name>A0A5E6MIK0_9BACT</name>
<dbReference type="GO" id="GO:0070402">
    <property type="term" value="F:NADPH binding"/>
    <property type="evidence" value="ECO:0007669"/>
    <property type="project" value="TreeGrafter"/>
</dbReference>
<dbReference type="InterPro" id="IPR020843">
    <property type="entry name" value="ER"/>
</dbReference>
<evidence type="ECO:0000313" key="3">
    <source>
        <dbReference type="EMBL" id="VVM05886.1"/>
    </source>
</evidence>
<dbReference type="AlphaFoldDB" id="A0A5E6MIK0"/>
<dbReference type="PANTHER" id="PTHR44154">
    <property type="entry name" value="QUINONE OXIDOREDUCTASE"/>
    <property type="match status" value="1"/>
</dbReference>
<dbReference type="SUPFAM" id="SSF51735">
    <property type="entry name" value="NAD(P)-binding Rossmann-fold domains"/>
    <property type="match status" value="1"/>
</dbReference>
<dbReference type="InterPro" id="IPR036291">
    <property type="entry name" value="NAD(P)-bd_dom_sf"/>
</dbReference>
<feature type="domain" description="Enoyl reductase (ER)" evidence="2">
    <location>
        <begin position="10"/>
        <end position="318"/>
    </location>
</feature>
<protein>
    <submittedName>
        <fullName evidence="3">2-haloacrylate reductase</fullName>
        <ecNumber evidence="3">1.3.1.103</ecNumber>
    </submittedName>
</protein>
<dbReference type="SUPFAM" id="SSF50129">
    <property type="entry name" value="GroES-like"/>
    <property type="match status" value="1"/>
</dbReference>
<dbReference type="InterPro" id="IPR013149">
    <property type="entry name" value="ADH-like_C"/>
</dbReference>
<dbReference type="OrthoDB" id="9792162at2"/>
<dbReference type="InterPro" id="IPR011032">
    <property type="entry name" value="GroES-like_sf"/>
</dbReference>
<dbReference type="EC" id="1.3.1.103" evidence="3"/>
<evidence type="ECO:0000313" key="4">
    <source>
        <dbReference type="Proteomes" id="UP000334923"/>
    </source>
</evidence>